<feature type="signal peptide" evidence="1">
    <location>
        <begin position="1"/>
        <end position="21"/>
    </location>
</feature>
<evidence type="ECO:0000313" key="3">
    <source>
        <dbReference type="Proteomes" id="UP000295164"/>
    </source>
</evidence>
<evidence type="ECO:0008006" key="4">
    <source>
        <dbReference type="Google" id="ProtNLM"/>
    </source>
</evidence>
<evidence type="ECO:0000313" key="2">
    <source>
        <dbReference type="EMBL" id="TCZ72898.1"/>
    </source>
</evidence>
<dbReference type="Pfam" id="PF19777">
    <property type="entry name" value="DUF6263"/>
    <property type="match status" value="1"/>
</dbReference>
<gene>
    <name evidence="2" type="ORF">E0486_07485</name>
</gene>
<keyword evidence="1" id="KW-0732">Signal</keyword>
<organism evidence="2 3">
    <name type="scientific">Flaviaesturariibacter aridisoli</name>
    <dbReference type="NCBI Taxonomy" id="2545761"/>
    <lineage>
        <taxon>Bacteria</taxon>
        <taxon>Pseudomonadati</taxon>
        <taxon>Bacteroidota</taxon>
        <taxon>Chitinophagia</taxon>
        <taxon>Chitinophagales</taxon>
        <taxon>Chitinophagaceae</taxon>
        <taxon>Flaviaestuariibacter</taxon>
    </lineage>
</organism>
<protein>
    <recommendedName>
        <fullName evidence="4">DUF3108 domain-containing protein</fullName>
    </recommendedName>
</protein>
<dbReference type="OrthoDB" id="638692at2"/>
<accession>A0A4R4E5H6</accession>
<dbReference type="EMBL" id="SKFH01000009">
    <property type="protein sequence ID" value="TCZ72898.1"/>
    <property type="molecule type" value="Genomic_DNA"/>
</dbReference>
<dbReference type="AlphaFoldDB" id="A0A4R4E5H6"/>
<comment type="caution">
    <text evidence="2">The sequence shown here is derived from an EMBL/GenBank/DDBJ whole genome shotgun (WGS) entry which is preliminary data.</text>
</comment>
<dbReference type="Proteomes" id="UP000295164">
    <property type="component" value="Unassembled WGS sequence"/>
</dbReference>
<evidence type="ECO:0000256" key="1">
    <source>
        <dbReference type="SAM" id="SignalP"/>
    </source>
</evidence>
<dbReference type="InterPro" id="IPR046230">
    <property type="entry name" value="DUF6263"/>
</dbReference>
<dbReference type="RefSeq" id="WP_131851533.1">
    <property type="nucleotide sequence ID" value="NZ_SKFH01000009.1"/>
</dbReference>
<keyword evidence="3" id="KW-1185">Reference proteome</keyword>
<proteinExistence type="predicted"/>
<feature type="chain" id="PRO_5020213495" description="DUF3108 domain-containing protein" evidence="1">
    <location>
        <begin position="22"/>
        <end position="283"/>
    </location>
</feature>
<name>A0A4R4E5H6_9BACT</name>
<sequence length="283" mass="31247">MKRNQLLTVLFFLLLGAAAQAQSTVLLAFNLQAGKTYSYGANYDINQEIQGQKIHMRIEGLYDLSVTGVAGDNLRVRSTYRRMAISMELPTMSISGDSDHPLDTAVFSADAMMDRMLHAILEKSFYMTVSREGEVVAVDSVEEMTAAVFREMNLPADREGAVRAGFERQFNATSLKESFSQAFNLYPNKVVKAGDSWKRSFRSQNTPMSINTTYTVKAIKGDLVMVDVVSDLELTGEVSMKGTQSGNMVLETATGLTRSGELRQSFNGDMIMNTVCTFSGKLK</sequence>
<reference evidence="2 3" key="1">
    <citation type="submission" date="2019-03" db="EMBL/GenBank/DDBJ databases">
        <authorList>
            <person name="Kim M.K.M."/>
        </authorList>
    </citation>
    <scope>NUCLEOTIDE SEQUENCE [LARGE SCALE GENOMIC DNA]</scope>
    <source>
        <strain evidence="2 3">17J68-15</strain>
    </source>
</reference>